<evidence type="ECO:0000313" key="10">
    <source>
        <dbReference type="EMBL" id="ELZ94499.1"/>
    </source>
</evidence>
<dbReference type="PANTHER" id="PTHR30572">
    <property type="entry name" value="MEMBRANE COMPONENT OF TRANSPORTER-RELATED"/>
    <property type="match status" value="1"/>
</dbReference>
<comment type="similarity">
    <text evidence="6">Belongs to the ABC-4 integral membrane protein family.</text>
</comment>
<keyword evidence="3 7" id="KW-0812">Transmembrane</keyword>
<dbReference type="Proteomes" id="UP000011550">
    <property type="component" value="Unassembled WGS sequence"/>
</dbReference>
<dbReference type="GO" id="GO:0022857">
    <property type="term" value="F:transmembrane transporter activity"/>
    <property type="evidence" value="ECO:0007669"/>
    <property type="project" value="TreeGrafter"/>
</dbReference>
<dbReference type="AlphaFoldDB" id="M0IGE5"/>
<gene>
    <name evidence="10" type="ORF">C440_09983</name>
</gene>
<evidence type="ECO:0000259" key="9">
    <source>
        <dbReference type="Pfam" id="PF12704"/>
    </source>
</evidence>
<dbReference type="Pfam" id="PF12704">
    <property type="entry name" value="MacB_PCD"/>
    <property type="match status" value="1"/>
</dbReference>
<dbReference type="STRING" id="662479.C440_09983"/>
<name>M0IGE5_9EURY</name>
<dbReference type="Pfam" id="PF02687">
    <property type="entry name" value="FtsX"/>
    <property type="match status" value="1"/>
</dbReference>
<evidence type="ECO:0000256" key="2">
    <source>
        <dbReference type="ARBA" id="ARBA00022475"/>
    </source>
</evidence>
<dbReference type="PANTHER" id="PTHR30572:SF4">
    <property type="entry name" value="ABC TRANSPORTER PERMEASE YTRF"/>
    <property type="match status" value="1"/>
</dbReference>
<evidence type="ECO:0000256" key="3">
    <source>
        <dbReference type="ARBA" id="ARBA00022692"/>
    </source>
</evidence>
<proteinExistence type="inferred from homology"/>
<sequence length="380" mass="40213">MLLARRNLSRATARSTLAIVAIVIGVVAIGTIGAGGEAFKQDQMKAYQGFGGTATVSPVYYADDSGSFSDGFSDTDINRMRQVTDGATVLPVVERWDGAVRTPAGETIITAQIKGLDDPGTFYETKSGSIPDNWRRSVVIGSRVAENNDIDTGDQLTVVANGSFAGTYQVAAVLEAQGFADQLQADRAVFVPMNQFEDAAYDRVIVSVDSRTGSVEEASESLETEFNARQRNIAVSEVQEQREQFKQLFDTINKFLIGVGSISLLVAAVTIANTMLMSAIEREREIGVMRAVGYPKLAVVSLLVSEAAILGLIGALIGIPFALGIGMGLNQLLVGDPLAFTTAGLQYIGVGAIFGIGTSLLAGVYPAWKAASKQPVEALD</sequence>
<dbReference type="EMBL" id="AOLN01000012">
    <property type="protein sequence ID" value="ELZ94499.1"/>
    <property type="molecule type" value="Genomic_DNA"/>
</dbReference>
<evidence type="ECO:0000313" key="11">
    <source>
        <dbReference type="Proteomes" id="UP000011550"/>
    </source>
</evidence>
<dbReference type="GO" id="GO:0005886">
    <property type="term" value="C:plasma membrane"/>
    <property type="evidence" value="ECO:0007669"/>
    <property type="project" value="UniProtKB-SubCell"/>
</dbReference>
<evidence type="ECO:0000256" key="5">
    <source>
        <dbReference type="ARBA" id="ARBA00023136"/>
    </source>
</evidence>
<protein>
    <submittedName>
        <fullName evidence="10">ABC transporter permease</fullName>
    </submittedName>
</protein>
<feature type="transmembrane region" description="Helical" evidence="7">
    <location>
        <begin position="297"/>
        <end position="325"/>
    </location>
</feature>
<accession>M0IGE5</accession>
<keyword evidence="2" id="KW-1003">Cell membrane</keyword>
<evidence type="ECO:0000256" key="7">
    <source>
        <dbReference type="SAM" id="Phobius"/>
    </source>
</evidence>
<feature type="domain" description="ABC3 transporter permease C-terminal" evidence="8">
    <location>
        <begin position="259"/>
        <end position="375"/>
    </location>
</feature>
<organism evidence="10 11">
    <name type="scientific">Haloferax mucosum ATCC BAA-1512</name>
    <dbReference type="NCBI Taxonomy" id="662479"/>
    <lineage>
        <taxon>Archaea</taxon>
        <taxon>Methanobacteriati</taxon>
        <taxon>Methanobacteriota</taxon>
        <taxon>Stenosarchaea group</taxon>
        <taxon>Halobacteria</taxon>
        <taxon>Halobacteriales</taxon>
        <taxon>Haloferacaceae</taxon>
        <taxon>Haloferax</taxon>
    </lineage>
</organism>
<evidence type="ECO:0000256" key="4">
    <source>
        <dbReference type="ARBA" id="ARBA00022989"/>
    </source>
</evidence>
<feature type="domain" description="MacB-like periplasmic core" evidence="9">
    <location>
        <begin position="15"/>
        <end position="223"/>
    </location>
</feature>
<comment type="caution">
    <text evidence="10">The sequence shown here is derived from an EMBL/GenBank/DDBJ whole genome shotgun (WGS) entry which is preliminary data.</text>
</comment>
<dbReference type="InterPro" id="IPR025857">
    <property type="entry name" value="MacB_PCD"/>
</dbReference>
<evidence type="ECO:0000259" key="8">
    <source>
        <dbReference type="Pfam" id="PF02687"/>
    </source>
</evidence>
<keyword evidence="11" id="KW-1185">Reference proteome</keyword>
<keyword evidence="5 7" id="KW-0472">Membrane</keyword>
<evidence type="ECO:0000256" key="6">
    <source>
        <dbReference type="ARBA" id="ARBA00038076"/>
    </source>
</evidence>
<comment type="subcellular location">
    <subcellularLocation>
        <location evidence="1">Cell membrane</location>
        <topology evidence="1">Multi-pass membrane protein</topology>
    </subcellularLocation>
</comment>
<dbReference type="PATRIC" id="fig|662479.7.peg.2023"/>
<keyword evidence="4 7" id="KW-1133">Transmembrane helix</keyword>
<dbReference type="InterPro" id="IPR003838">
    <property type="entry name" value="ABC3_permease_C"/>
</dbReference>
<feature type="transmembrane region" description="Helical" evidence="7">
    <location>
        <begin position="12"/>
        <end position="35"/>
    </location>
</feature>
<feature type="transmembrane region" description="Helical" evidence="7">
    <location>
        <begin position="255"/>
        <end position="276"/>
    </location>
</feature>
<dbReference type="InterPro" id="IPR050250">
    <property type="entry name" value="Macrolide_Exporter_MacB"/>
</dbReference>
<feature type="transmembrane region" description="Helical" evidence="7">
    <location>
        <begin position="345"/>
        <end position="365"/>
    </location>
</feature>
<evidence type="ECO:0000256" key="1">
    <source>
        <dbReference type="ARBA" id="ARBA00004651"/>
    </source>
</evidence>
<reference evidence="10 11" key="1">
    <citation type="journal article" date="2014" name="PLoS Genet.">
        <title>Phylogenetically driven sequencing of extremely halophilic archaea reveals strategies for static and dynamic osmo-response.</title>
        <authorList>
            <person name="Becker E.A."/>
            <person name="Seitzer P.M."/>
            <person name="Tritt A."/>
            <person name="Larsen D."/>
            <person name="Krusor M."/>
            <person name="Yao A.I."/>
            <person name="Wu D."/>
            <person name="Madern D."/>
            <person name="Eisen J.A."/>
            <person name="Darling A.E."/>
            <person name="Facciotti M.T."/>
        </authorList>
    </citation>
    <scope>NUCLEOTIDE SEQUENCE [LARGE SCALE GENOMIC DNA]</scope>
    <source>
        <strain evidence="10 11">ATCC BAA-1512</strain>
    </source>
</reference>